<dbReference type="Proteomes" id="UP001237448">
    <property type="component" value="Unassembled WGS sequence"/>
</dbReference>
<accession>A0ABU0FC40</accession>
<gene>
    <name evidence="2" type="ORF">J3R73_001975</name>
</gene>
<name>A0ABU0FC40_9HYPH</name>
<dbReference type="RefSeq" id="WP_307425683.1">
    <property type="nucleotide sequence ID" value="NZ_JAUSVK010000001.1"/>
</dbReference>
<keyword evidence="3" id="KW-1185">Reference proteome</keyword>
<protein>
    <submittedName>
        <fullName evidence="2">Uncharacterized protein</fullName>
    </submittedName>
</protein>
<dbReference type="EMBL" id="JAUSVK010000001">
    <property type="protein sequence ID" value="MDQ0392183.1"/>
    <property type="molecule type" value="Genomic_DNA"/>
</dbReference>
<proteinExistence type="predicted"/>
<feature type="region of interest" description="Disordered" evidence="1">
    <location>
        <begin position="202"/>
        <end position="224"/>
    </location>
</feature>
<evidence type="ECO:0000256" key="1">
    <source>
        <dbReference type="SAM" id="MobiDB-lite"/>
    </source>
</evidence>
<sequence length="224" mass="24715">MAEAKGWKDADTAIKSYTELEKRLTEVSSRAVAPPPEDAPREQWDAFYARIGRPQQADGYEFKLPDGLPETMPYDGESAARYKQWSHEAGLSPRQAQTLHDAFVRDQAQRYADHAATLVRRGERAHGELIRAWGDTKSAAYAQNVGFANRFIERNGGDALLRELKESGLLSTEGAVLSPGLAKAFARAGRTLYAEDQFATGNAASRAADPARTLYPNDPFASRR</sequence>
<reference evidence="2 3" key="1">
    <citation type="submission" date="2023-07" db="EMBL/GenBank/DDBJ databases">
        <title>Genomic Encyclopedia of Type Strains, Phase IV (KMG-IV): sequencing the most valuable type-strain genomes for metagenomic binning, comparative biology and taxonomic classification.</title>
        <authorList>
            <person name="Goeker M."/>
        </authorList>
    </citation>
    <scope>NUCLEOTIDE SEQUENCE [LARGE SCALE GENOMIC DNA]</scope>
    <source>
        <strain evidence="2 3">DSM 5896</strain>
    </source>
</reference>
<feature type="region of interest" description="Disordered" evidence="1">
    <location>
        <begin position="24"/>
        <end position="44"/>
    </location>
</feature>
<evidence type="ECO:0000313" key="2">
    <source>
        <dbReference type="EMBL" id="MDQ0392183.1"/>
    </source>
</evidence>
<organism evidence="2 3">
    <name type="scientific">Labrys monachus</name>
    <dbReference type="NCBI Taxonomy" id="217067"/>
    <lineage>
        <taxon>Bacteria</taxon>
        <taxon>Pseudomonadati</taxon>
        <taxon>Pseudomonadota</taxon>
        <taxon>Alphaproteobacteria</taxon>
        <taxon>Hyphomicrobiales</taxon>
        <taxon>Xanthobacteraceae</taxon>
        <taxon>Labrys</taxon>
    </lineage>
</organism>
<comment type="caution">
    <text evidence="2">The sequence shown here is derived from an EMBL/GenBank/DDBJ whole genome shotgun (WGS) entry which is preliminary data.</text>
</comment>
<evidence type="ECO:0000313" key="3">
    <source>
        <dbReference type="Proteomes" id="UP001237448"/>
    </source>
</evidence>